<dbReference type="Pfam" id="PF13362">
    <property type="entry name" value="Toprim_3"/>
    <property type="match status" value="1"/>
</dbReference>
<dbReference type="InterPro" id="IPR034154">
    <property type="entry name" value="TOPRIM_DnaG/twinkle"/>
</dbReference>
<name>A0A1T1H8U7_OCELI</name>
<reference evidence="2" key="1">
    <citation type="submission" date="2017-02" db="EMBL/GenBank/DDBJ databases">
        <title>Draft Genome Sequence of the Salt Water Bacterium Oceanospirillum linum ATCC 11336.</title>
        <authorList>
            <person name="Trachtenberg A.M."/>
            <person name="Carney J.G."/>
            <person name="Linnane J.D."/>
            <person name="Rheaume B.A."/>
            <person name="Pitts N.L."/>
            <person name="Mykles D.L."/>
            <person name="Maclea K.S."/>
        </authorList>
    </citation>
    <scope>NUCLEOTIDE SEQUENCE [LARGE SCALE GENOMIC DNA]</scope>
    <source>
        <strain evidence="2">ATCC 11336</strain>
    </source>
</reference>
<dbReference type="STRING" id="966.BTA35_0214550"/>
<comment type="caution">
    <text evidence="2">The sequence shown here is derived from an EMBL/GenBank/DDBJ whole genome shotgun (WGS) entry which is preliminary data.</text>
</comment>
<dbReference type="EMBL" id="MTSD02000008">
    <property type="protein sequence ID" value="OOV86196.1"/>
    <property type="molecule type" value="Genomic_DNA"/>
</dbReference>
<accession>A0A1T1H8U7</accession>
<evidence type="ECO:0000259" key="1">
    <source>
        <dbReference type="Pfam" id="PF13362"/>
    </source>
</evidence>
<protein>
    <recommendedName>
        <fullName evidence="1">Toprim domain-containing protein</fullName>
    </recommendedName>
</protein>
<organism evidence="2 3">
    <name type="scientific">Oceanospirillum linum</name>
    <dbReference type="NCBI Taxonomy" id="966"/>
    <lineage>
        <taxon>Bacteria</taxon>
        <taxon>Pseudomonadati</taxon>
        <taxon>Pseudomonadota</taxon>
        <taxon>Gammaproteobacteria</taxon>
        <taxon>Oceanospirillales</taxon>
        <taxon>Oceanospirillaceae</taxon>
        <taxon>Oceanospirillum</taxon>
    </lineage>
</organism>
<feature type="domain" description="Toprim" evidence="1">
    <location>
        <begin position="228"/>
        <end position="322"/>
    </location>
</feature>
<evidence type="ECO:0000313" key="2">
    <source>
        <dbReference type="EMBL" id="OOV86196.1"/>
    </source>
</evidence>
<sequence>MNKRQQQPPTAVQVIEAFKAAMLRSMGAAPDTIDLNDHTRFDDPEGKRGNKACYCRLYLDQYPAGYFGNYRTGYHENWAYGSKGGRLSFREQEELKRHIREQREAREAEDRAKHSAAQWEAASITEALIPADPEHPYLLAKGLSLPRKLEGPPFLIGAGGAARLVGVVPGQMPADHLNRLFLPFVDVDGALWGLQAIFPDGSKRFTKGCRKTEHFIPVQMPPTAPATLICEGWATGKTLAQGYPKARVLAAMDAGNLEPVAVAAREKWPGSRLVICGDDDRQKEVNTGAIAAREAAIASGAELALPDWPADAPEHLSDFNDLSNWINAGGRYAS</sequence>
<dbReference type="CDD" id="cd01029">
    <property type="entry name" value="TOPRIM_primases"/>
    <property type="match status" value="1"/>
</dbReference>
<dbReference type="InterPro" id="IPR006171">
    <property type="entry name" value="TOPRIM_dom"/>
</dbReference>
<proteinExistence type="predicted"/>
<gene>
    <name evidence="2" type="ORF">BTA35_0214550</name>
</gene>
<evidence type="ECO:0000313" key="3">
    <source>
        <dbReference type="Proteomes" id="UP000190064"/>
    </source>
</evidence>
<dbReference type="Proteomes" id="UP000190064">
    <property type="component" value="Unassembled WGS sequence"/>
</dbReference>
<dbReference type="AlphaFoldDB" id="A0A1T1H8U7"/>
<keyword evidence="3" id="KW-1185">Reference proteome</keyword>
<dbReference type="RefSeq" id="WP_160055247.1">
    <property type="nucleotide sequence ID" value="NZ_FXTS01000009.1"/>
</dbReference>